<dbReference type="GO" id="GO:0009534">
    <property type="term" value="C:chloroplast thylakoid"/>
    <property type="evidence" value="ECO:0007669"/>
    <property type="project" value="TreeGrafter"/>
</dbReference>
<dbReference type="GO" id="GO:0010277">
    <property type="term" value="F:chlorophyllide a oxygenase activity"/>
    <property type="evidence" value="ECO:0007669"/>
    <property type="project" value="InterPro"/>
</dbReference>
<dbReference type="SUPFAM" id="SSF55961">
    <property type="entry name" value="Bet v1-like"/>
    <property type="match status" value="1"/>
</dbReference>
<dbReference type="Gene3D" id="3.90.380.10">
    <property type="entry name" value="Naphthalene 1,2-dioxygenase Alpha Subunit, Chain A, domain 1"/>
    <property type="match status" value="1"/>
</dbReference>
<dbReference type="PANTHER" id="PTHR21266:SF24">
    <property type="entry name" value="PHEOPHORBIDE A OXYGENASE, CHLOROPLASTIC"/>
    <property type="match status" value="1"/>
</dbReference>
<name>A0A2P2IME1_RHIMU</name>
<dbReference type="InterPro" id="IPR013626">
    <property type="entry name" value="PaO"/>
</dbReference>
<dbReference type="InterPro" id="IPR050584">
    <property type="entry name" value="Cholesterol_7-desaturase"/>
</dbReference>
<sequence>MVSQGLLFVWPDENGWERAQATKPPRLPDDFDRPEFSTVTIQRDLFYGYDTLMENVSDPSHIDFAHHKVTGRRDRAMPLPFKLESRGPWGFAGSNDGNPRISAKFVAPCYYMNKVEIDAKLPVLGDQKWKIWICSFNIPMAPGKTRSIVCSARNFFQFTMPGPAWWQVVPRWHEHWTSNKVYDGDMIVLQGQEKIFLSKLKEGSADVNKQYSKITFTPTQADRFVLAFRNWLRRHGNSQPEWYGFGDQQLLPSTVLSKRQMLDRFEQHTLKCSSCKGAHTGFQKLRKFLIGAAVAFCATAGIPSEVQFRAVLAGLALLSACLAYVLHQLEQNFVFVDYVHAEID</sequence>
<dbReference type="AlphaFoldDB" id="A0A2P2IME1"/>
<accession>A0A2P2IME1</accession>
<evidence type="ECO:0000313" key="3">
    <source>
        <dbReference type="EMBL" id="MBW82371.1"/>
    </source>
</evidence>
<dbReference type="EMBL" id="GGEC01001888">
    <property type="protein sequence ID" value="MBW82371.1"/>
    <property type="molecule type" value="Transcribed_RNA"/>
</dbReference>
<reference evidence="3" key="1">
    <citation type="submission" date="2018-02" db="EMBL/GenBank/DDBJ databases">
        <title>Rhizophora mucronata_Transcriptome.</title>
        <authorList>
            <person name="Meera S.P."/>
            <person name="Sreeshan A."/>
            <person name="Augustine A."/>
        </authorList>
    </citation>
    <scope>NUCLEOTIDE SEQUENCE</scope>
    <source>
        <tissue evidence="3">Leaf</tissue>
    </source>
</reference>
<dbReference type="Pfam" id="PF08417">
    <property type="entry name" value="PaO"/>
    <property type="match status" value="1"/>
</dbReference>
<evidence type="ECO:0000259" key="2">
    <source>
        <dbReference type="Pfam" id="PF08417"/>
    </source>
</evidence>
<dbReference type="GO" id="GO:0032441">
    <property type="term" value="F:pheophorbide a oxygenase activity"/>
    <property type="evidence" value="ECO:0007669"/>
    <property type="project" value="TreeGrafter"/>
</dbReference>
<keyword evidence="1" id="KW-0809">Transit peptide</keyword>
<dbReference type="PANTHER" id="PTHR21266">
    <property type="entry name" value="IRON-SULFUR DOMAIN CONTAINING PROTEIN"/>
    <property type="match status" value="1"/>
</dbReference>
<evidence type="ECO:0000256" key="1">
    <source>
        <dbReference type="ARBA" id="ARBA00022946"/>
    </source>
</evidence>
<organism evidence="3">
    <name type="scientific">Rhizophora mucronata</name>
    <name type="common">Asiatic mangrove</name>
    <dbReference type="NCBI Taxonomy" id="61149"/>
    <lineage>
        <taxon>Eukaryota</taxon>
        <taxon>Viridiplantae</taxon>
        <taxon>Streptophyta</taxon>
        <taxon>Embryophyta</taxon>
        <taxon>Tracheophyta</taxon>
        <taxon>Spermatophyta</taxon>
        <taxon>Magnoliopsida</taxon>
        <taxon>eudicotyledons</taxon>
        <taxon>Gunneridae</taxon>
        <taxon>Pentapetalae</taxon>
        <taxon>rosids</taxon>
        <taxon>fabids</taxon>
        <taxon>Malpighiales</taxon>
        <taxon>Rhizophoraceae</taxon>
        <taxon>Rhizophora</taxon>
    </lineage>
</organism>
<feature type="domain" description="Pheophorbide a oxygenase" evidence="2">
    <location>
        <begin position="105"/>
        <end position="198"/>
    </location>
</feature>
<proteinExistence type="predicted"/>
<protein>
    <submittedName>
        <fullName evidence="3">Uncharacterized protein MANES_04G012500</fullName>
    </submittedName>
</protein>